<feature type="transmembrane region" description="Helical" evidence="1">
    <location>
        <begin position="172"/>
        <end position="195"/>
    </location>
</feature>
<keyword evidence="4" id="KW-1185">Reference proteome</keyword>
<dbReference type="InParanoid" id="A0A0H2RLV2"/>
<gene>
    <name evidence="3" type="ORF">SCHPADRAFT_940859</name>
</gene>
<protein>
    <recommendedName>
        <fullName evidence="2">DUF6533 domain-containing protein</fullName>
    </recommendedName>
</protein>
<feature type="transmembrane region" description="Helical" evidence="1">
    <location>
        <begin position="63"/>
        <end position="82"/>
    </location>
</feature>
<evidence type="ECO:0000256" key="1">
    <source>
        <dbReference type="SAM" id="Phobius"/>
    </source>
</evidence>
<feature type="transmembrane region" description="Helical" evidence="1">
    <location>
        <begin position="94"/>
        <end position="113"/>
    </location>
</feature>
<sequence length="324" mass="35672">MSDASAQIELQNYDLIAHEGRVFESVLAATFSVIIAEFFQTIENEVHFIWKSKMSFAKILYMANRYIAPVNIGNALYTFYLSKGLSPTVCYNEYVALSATSFFHAVLCVRAYAVYGFSKPVLGALLAAFLIMIVAGAFFNGEFIAGNFVETFGTLGSNGCVINGEHNNFWNVWTVLIILLVVELLALSLLLARSWKNFRESPLNTSLLTIMAKDGIIYFACVLALSIGNLLVVVSSSPVYKLTFFMTQSAFQNVLCVRLLLHLRTVNDEAEPAISTISTLHFNANLNNIQTAASESVAASNPMHLKDLASLEIIQNVLIGYANL</sequence>
<dbReference type="InterPro" id="IPR045340">
    <property type="entry name" value="DUF6533"/>
</dbReference>
<keyword evidence="1" id="KW-1133">Transmembrane helix</keyword>
<evidence type="ECO:0000313" key="4">
    <source>
        <dbReference type="Proteomes" id="UP000053477"/>
    </source>
</evidence>
<dbReference type="AlphaFoldDB" id="A0A0H2RLV2"/>
<feature type="transmembrane region" description="Helical" evidence="1">
    <location>
        <begin position="22"/>
        <end position="42"/>
    </location>
</feature>
<feature type="domain" description="DUF6533" evidence="2">
    <location>
        <begin position="27"/>
        <end position="69"/>
    </location>
</feature>
<reference evidence="3 4" key="1">
    <citation type="submission" date="2015-04" db="EMBL/GenBank/DDBJ databases">
        <title>Complete genome sequence of Schizopora paradoxa KUC8140, a cosmopolitan wood degrader in East Asia.</title>
        <authorList>
            <consortium name="DOE Joint Genome Institute"/>
            <person name="Min B."/>
            <person name="Park H."/>
            <person name="Jang Y."/>
            <person name="Kim J.-J."/>
            <person name="Kim K.H."/>
            <person name="Pangilinan J."/>
            <person name="Lipzen A."/>
            <person name="Riley R."/>
            <person name="Grigoriev I.V."/>
            <person name="Spatafora J.W."/>
            <person name="Choi I.-G."/>
        </authorList>
    </citation>
    <scope>NUCLEOTIDE SEQUENCE [LARGE SCALE GENOMIC DNA]</scope>
    <source>
        <strain evidence="3 4">KUC8140</strain>
    </source>
</reference>
<dbReference type="Proteomes" id="UP000053477">
    <property type="component" value="Unassembled WGS sequence"/>
</dbReference>
<evidence type="ECO:0000313" key="3">
    <source>
        <dbReference type="EMBL" id="KLO12894.1"/>
    </source>
</evidence>
<dbReference type="EMBL" id="KQ085969">
    <property type="protein sequence ID" value="KLO12894.1"/>
    <property type="molecule type" value="Genomic_DNA"/>
</dbReference>
<keyword evidence="1" id="KW-0812">Transmembrane</keyword>
<proteinExistence type="predicted"/>
<keyword evidence="1" id="KW-0472">Membrane</keyword>
<organism evidence="3 4">
    <name type="scientific">Schizopora paradoxa</name>
    <dbReference type="NCBI Taxonomy" id="27342"/>
    <lineage>
        <taxon>Eukaryota</taxon>
        <taxon>Fungi</taxon>
        <taxon>Dikarya</taxon>
        <taxon>Basidiomycota</taxon>
        <taxon>Agaricomycotina</taxon>
        <taxon>Agaricomycetes</taxon>
        <taxon>Hymenochaetales</taxon>
        <taxon>Schizoporaceae</taxon>
        <taxon>Schizopora</taxon>
    </lineage>
</organism>
<evidence type="ECO:0000259" key="2">
    <source>
        <dbReference type="Pfam" id="PF20151"/>
    </source>
</evidence>
<accession>A0A0H2RLV2</accession>
<feature type="transmembrane region" description="Helical" evidence="1">
    <location>
        <begin position="216"/>
        <end position="236"/>
    </location>
</feature>
<feature type="transmembrane region" description="Helical" evidence="1">
    <location>
        <begin position="120"/>
        <end position="139"/>
    </location>
</feature>
<dbReference type="Pfam" id="PF20151">
    <property type="entry name" value="DUF6533"/>
    <property type="match status" value="1"/>
</dbReference>
<dbReference type="OrthoDB" id="2958007at2759"/>
<name>A0A0H2RLV2_9AGAM</name>